<organism evidence="2 3">
    <name type="scientific">Hymenobacter glaciei</name>
    <dbReference type="NCBI Taxonomy" id="877209"/>
    <lineage>
        <taxon>Bacteria</taxon>
        <taxon>Pseudomonadati</taxon>
        <taxon>Bacteroidota</taxon>
        <taxon>Cytophagia</taxon>
        <taxon>Cytophagales</taxon>
        <taxon>Hymenobacteraceae</taxon>
        <taxon>Hymenobacter</taxon>
    </lineage>
</organism>
<proteinExistence type="predicted"/>
<feature type="domain" description="Outer membrane protein beta-barrel" evidence="1">
    <location>
        <begin position="47"/>
        <end position="183"/>
    </location>
</feature>
<name>A0ABP7U4E5_9BACT</name>
<comment type="caution">
    <text evidence="2">The sequence shown here is derived from an EMBL/GenBank/DDBJ whole genome shotgun (WGS) entry which is preliminary data.</text>
</comment>
<reference evidence="3" key="1">
    <citation type="journal article" date="2019" name="Int. J. Syst. Evol. Microbiol.">
        <title>The Global Catalogue of Microorganisms (GCM) 10K type strain sequencing project: providing services to taxonomists for standard genome sequencing and annotation.</title>
        <authorList>
            <consortium name="The Broad Institute Genomics Platform"/>
            <consortium name="The Broad Institute Genome Sequencing Center for Infectious Disease"/>
            <person name="Wu L."/>
            <person name="Ma J."/>
        </authorList>
    </citation>
    <scope>NUCLEOTIDE SEQUENCE [LARGE SCALE GENOMIC DNA]</scope>
    <source>
        <strain evidence="3">JCM 17225</strain>
    </source>
</reference>
<accession>A0ABP7U4E5</accession>
<sequence>MQALAGSALTSRTLYSGGLAYAPMPSSSPSPTYINNRTVWSSGSAADEQATTGFAAEMQLQRQLTGRWSLGTGLGYHVFAADQAVIVHVTYGSPTASNFYPDSVGKMHVRNTYQFLTLPLRIGYQLGAGHAHLRYGLRAGADVAFYLGGRSTEGSTSRTYGPTGSPYRPLSLALSLGAEVRYQLAPGWELLAQPTLTHFVTSVARPSSGYVARYPLAATALVGVAYWLR</sequence>
<keyword evidence="3" id="KW-1185">Reference proteome</keyword>
<dbReference type="Proteomes" id="UP001501469">
    <property type="component" value="Unassembled WGS sequence"/>
</dbReference>
<protein>
    <recommendedName>
        <fullName evidence="1">Outer membrane protein beta-barrel domain-containing protein</fullName>
    </recommendedName>
</protein>
<evidence type="ECO:0000313" key="2">
    <source>
        <dbReference type="EMBL" id="GAA4035620.1"/>
    </source>
</evidence>
<dbReference type="EMBL" id="BAABDK010000016">
    <property type="protein sequence ID" value="GAA4035620.1"/>
    <property type="molecule type" value="Genomic_DNA"/>
</dbReference>
<gene>
    <name evidence="2" type="ORF">GCM10022409_20420</name>
</gene>
<dbReference type="Pfam" id="PF13568">
    <property type="entry name" value="OMP_b-brl_2"/>
    <property type="match status" value="1"/>
</dbReference>
<evidence type="ECO:0000259" key="1">
    <source>
        <dbReference type="Pfam" id="PF13568"/>
    </source>
</evidence>
<evidence type="ECO:0000313" key="3">
    <source>
        <dbReference type="Proteomes" id="UP001501469"/>
    </source>
</evidence>
<dbReference type="InterPro" id="IPR025665">
    <property type="entry name" value="Beta-barrel_OMP_2"/>
</dbReference>